<organism evidence="1 2">
    <name type="scientific">Entomophthora muscae</name>
    <dbReference type="NCBI Taxonomy" id="34485"/>
    <lineage>
        <taxon>Eukaryota</taxon>
        <taxon>Fungi</taxon>
        <taxon>Fungi incertae sedis</taxon>
        <taxon>Zoopagomycota</taxon>
        <taxon>Entomophthoromycotina</taxon>
        <taxon>Entomophthoromycetes</taxon>
        <taxon>Entomophthorales</taxon>
        <taxon>Entomophthoraceae</taxon>
        <taxon>Entomophthora</taxon>
    </lineage>
</organism>
<dbReference type="EMBL" id="QTSX02002907">
    <property type="protein sequence ID" value="KAJ9073443.1"/>
    <property type="molecule type" value="Genomic_DNA"/>
</dbReference>
<evidence type="ECO:0000313" key="1">
    <source>
        <dbReference type="EMBL" id="KAJ9073443.1"/>
    </source>
</evidence>
<accession>A0ACC2TFV3</accession>
<evidence type="ECO:0000313" key="2">
    <source>
        <dbReference type="Proteomes" id="UP001165960"/>
    </source>
</evidence>
<keyword evidence="2" id="KW-1185">Reference proteome</keyword>
<reference evidence="1" key="1">
    <citation type="submission" date="2022-04" db="EMBL/GenBank/DDBJ databases">
        <title>Genome of the entomopathogenic fungus Entomophthora muscae.</title>
        <authorList>
            <person name="Elya C."/>
            <person name="Lovett B.R."/>
            <person name="Lee E."/>
            <person name="Macias A.M."/>
            <person name="Hajek A.E."/>
            <person name="De Bivort B.L."/>
            <person name="Kasson M.T."/>
            <person name="De Fine Licht H.H."/>
            <person name="Stajich J.E."/>
        </authorList>
    </citation>
    <scope>NUCLEOTIDE SEQUENCE</scope>
    <source>
        <strain evidence="1">Berkeley</strain>
    </source>
</reference>
<sequence length="370" mass="40548">MLSSTLILSSLNFNPKAKSNHPSNICPSLKAPFNISFKWTSYNQNHAQPPSLTMKTIWILSGKKNLLHDDNIEEIETEPELRPSKNSILLANSDASVSSISSCDTLVSPTTTSKGLRLSSPSLGVIKERQDATVDSFFVGDSSLDSLAGETESEFQERRRTTYSFCSNSLPEAVTSHTLKRRIISNLPTDPIRVTSPPKPSEESSSPGFSCNICFDTASNPVLTLCGHLFCWPCLHRWLVSQYRNPLCPVCKAGCGKDKVIPVYGRGSEEKDPRNSESIPDRPKGQRPKPQPAQSYGGWGRVFGMGADFGTGTSPFNVHAGLGFFPTLTFQYTPEHGAQFHTNAGSPQQAFLFRLFLMLGILVFIANLLG</sequence>
<protein>
    <submittedName>
        <fullName evidence="1">Uncharacterized protein</fullName>
    </submittedName>
</protein>
<dbReference type="Proteomes" id="UP001165960">
    <property type="component" value="Unassembled WGS sequence"/>
</dbReference>
<proteinExistence type="predicted"/>
<gene>
    <name evidence="1" type="ORF">DSO57_1016494</name>
</gene>
<name>A0ACC2TFV3_9FUNG</name>
<comment type="caution">
    <text evidence="1">The sequence shown here is derived from an EMBL/GenBank/DDBJ whole genome shotgun (WGS) entry which is preliminary data.</text>
</comment>